<reference evidence="2" key="1">
    <citation type="submission" date="2017-05" db="EMBL/GenBank/DDBJ databases">
        <authorList>
            <person name="Macchi M."/>
            <person name="Festa S."/>
            <person name="Coppotelli B.M."/>
            <person name="Morelli I.S."/>
        </authorList>
    </citation>
    <scope>NUCLEOTIDE SEQUENCE [LARGE SCALE GENOMIC DNA]</scope>
    <source>
        <strain evidence="2">I</strain>
    </source>
</reference>
<sequence length="77" mass="8600">MDRLRRERRITIDEDGVATDSPVGTSRWLWPGVQAVTEESGLILVWLESGPVPLPRHAVAEPEALLAFLRRRLAAKA</sequence>
<organism evidence="1 2">
    <name type="scientific">Inquilinus limosus</name>
    <dbReference type="NCBI Taxonomy" id="171674"/>
    <lineage>
        <taxon>Bacteria</taxon>
        <taxon>Pseudomonadati</taxon>
        <taxon>Pseudomonadota</taxon>
        <taxon>Alphaproteobacteria</taxon>
        <taxon>Rhodospirillales</taxon>
        <taxon>Rhodospirillaceae</taxon>
        <taxon>Inquilinus</taxon>
    </lineage>
</organism>
<gene>
    <name evidence="1" type="ORF">BWR60_07365</name>
</gene>
<evidence type="ECO:0000313" key="1">
    <source>
        <dbReference type="EMBL" id="OWJ67792.1"/>
    </source>
</evidence>
<evidence type="ECO:0008006" key="3">
    <source>
        <dbReference type="Google" id="ProtNLM"/>
    </source>
</evidence>
<name>A0A211ZR83_9PROT</name>
<accession>A0A211ZR83</accession>
<dbReference type="AlphaFoldDB" id="A0A211ZR83"/>
<comment type="caution">
    <text evidence="1">The sequence shown here is derived from an EMBL/GenBank/DDBJ whole genome shotgun (WGS) entry which is preliminary data.</text>
</comment>
<protein>
    <recommendedName>
        <fullName evidence="3">YcxB-like protein domain-containing protein</fullName>
    </recommendedName>
</protein>
<dbReference type="EMBL" id="NHON01000010">
    <property type="protein sequence ID" value="OWJ67792.1"/>
    <property type="molecule type" value="Genomic_DNA"/>
</dbReference>
<keyword evidence="2" id="KW-1185">Reference proteome</keyword>
<dbReference type="Proteomes" id="UP000196655">
    <property type="component" value="Unassembled WGS sequence"/>
</dbReference>
<proteinExistence type="predicted"/>
<evidence type="ECO:0000313" key="2">
    <source>
        <dbReference type="Proteomes" id="UP000196655"/>
    </source>
</evidence>